<evidence type="ECO:0000313" key="3">
    <source>
        <dbReference type="Proteomes" id="UP000204235"/>
    </source>
</evidence>
<organism evidence="2 3">
    <name type="scientific">Erwinia phage PhiEaH1</name>
    <dbReference type="NCBI Taxonomy" id="1401669"/>
    <lineage>
        <taxon>Viruses</taxon>
        <taxon>Duplodnaviria</taxon>
        <taxon>Heunggongvirae</taxon>
        <taxon>Uroviricota</taxon>
        <taxon>Caudoviricetes</taxon>
        <taxon>Chimalliviridae</taxon>
        <taxon>Iapetusvirus</taxon>
        <taxon>Iapetusvirus EaH1</taxon>
    </lineage>
</organism>
<feature type="region of interest" description="Disordered" evidence="1">
    <location>
        <begin position="1"/>
        <end position="48"/>
    </location>
</feature>
<accession>W8D0F4</accession>
<dbReference type="Proteomes" id="UP000204235">
    <property type="component" value="Segment"/>
</dbReference>
<dbReference type="GeneID" id="18500935"/>
<dbReference type="KEGG" id="vg:18500935"/>
<proteinExistence type="predicted"/>
<name>W8D0F4_9CAUD</name>
<dbReference type="EMBL" id="KF623294">
    <property type="protein sequence ID" value="AGX01758.1"/>
    <property type="molecule type" value="Genomic_DNA"/>
</dbReference>
<sequence>MKKNKPKGFQRTVASYTEWAPPLTSDARRQTSTPNPINEALLNQPRSSNGPLVPQVAFDAVTKDWARLYPDKKLDKEMHYQLALRKHLAFEKQHPMVSGKLVFEMKATHGLPFDVIFGQIILERNSRVNWVEFVDTALENGWLINNIVVSVRAGLEDASIHREYVDAVIQRIKLYITEKFKTE</sequence>
<evidence type="ECO:0000313" key="2">
    <source>
        <dbReference type="EMBL" id="AGX01758.1"/>
    </source>
</evidence>
<keyword evidence="3" id="KW-1185">Reference proteome</keyword>
<reference evidence="2 3" key="1">
    <citation type="journal article" date="2014" name="FEMS Microbiol. Lett.">
        <title>The genome of the Erwinia amylovora phage PhiEaH1 reveals greater diversity and broadens the applicability of phages for the treatment of fire blight.</title>
        <authorList>
            <person name="Meczker K."/>
            <person name="Domotor D."/>
            <person name="Vass J."/>
            <person name="Rakhely G."/>
            <person name="Schneider G."/>
            <person name="Kovacs T."/>
        </authorList>
    </citation>
    <scope>NUCLEOTIDE SEQUENCE [LARGE SCALE GENOMIC DNA]</scope>
</reference>
<evidence type="ECO:0000256" key="1">
    <source>
        <dbReference type="SAM" id="MobiDB-lite"/>
    </source>
</evidence>
<dbReference type="RefSeq" id="YP_009010089.1">
    <property type="nucleotide sequence ID" value="NC_023610.1"/>
</dbReference>
<protein>
    <submittedName>
        <fullName evidence="2">Uncharacterized protein</fullName>
    </submittedName>
</protein>